<dbReference type="EMBL" id="JAFMPP010000001">
    <property type="protein sequence ID" value="MBO0661229.1"/>
    <property type="molecule type" value="Genomic_DNA"/>
</dbReference>
<accession>A0A939FXK4</accession>
<proteinExistence type="predicted"/>
<name>A0A939FXK4_9HYPH</name>
<organism evidence="1 2">
    <name type="scientific">Jiella flava</name>
    <dbReference type="NCBI Taxonomy" id="2816857"/>
    <lineage>
        <taxon>Bacteria</taxon>
        <taxon>Pseudomonadati</taxon>
        <taxon>Pseudomonadota</taxon>
        <taxon>Alphaproteobacteria</taxon>
        <taxon>Hyphomicrobiales</taxon>
        <taxon>Aurantimonadaceae</taxon>
        <taxon>Jiella</taxon>
    </lineage>
</organism>
<comment type="caution">
    <text evidence="1">The sequence shown here is derived from an EMBL/GenBank/DDBJ whole genome shotgun (WGS) entry which is preliminary data.</text>
</comment>
<dbReference type="AlphaFoldDB" id="A0A939FXK4"/>
<keyword evidence="2" id="KW-1185">Reference proteome</keyword>
<gene>
    <name evidence="1" type="ORF">J1C48_01460</name>
</gene>
<dbReference type="Proteomes" id="UP000664122">
    <property type="component" value="Unassembled WGS sequence"/>
</dbReference>
<protein>
    <submittedName>
        <fullName evidence="1">Uncharacterized protein</fullName>
    </submittedName>
</protein>
<evidence type="ECO:0000313" key="2">
    <source>
        <dbReference type="Proteomes" id="UP000664122"/>
    </source>
</evidence>
<dbReference type="RefSeq" id="WP_207255870.1">
    <property type="nucleotide sequence ID" value="NZ_JAFMPP010000001.1"/>
</dbReference>
<sequence>MCLFVLSIGFFSVVTTISYINPGYFDRLLMQQMADADIDPIAVGSTSKADDTIESPPVAALPVPKIVRPWTLKPKDFSIVMVFGDEAHLASPGELWRVEVGTEVPGLGKILAIEPNDHGGIVKAEKATLVGVPH</sequence>
<evidence type="ECO:0000313" key="1">
    <source>
        <dbReference type="EMBL" id="MBO0661229.1"/>
    </source>
</evidence>
<reference evidence="1" key="1">
    <citation type="submission" date="2021-03" db="EMBL/GenBank/DDBJ databases">
        <title>Whole genome sequence of Jiella sp. CQZ9-1.</title>
        <authorList>
            <person name="Tuo L."/>
        </authorList>
    </citation>
    <scope>NUCLEOTIDE SEQUENCE</scope>
    <source>
        <strain evidence="1">CQZ9-1</strain>
    </source>
</reference>